<dbReference type="Pfam" id="PF07715">
    <property type="entry name" value="Plug"/>
    <property type="match status" value="1"/>
</dbReference>
<evidence type="ECO:0000256" key="7">
    <source>
        <dbReference type="ARBA" id="ARBA00023065"/>
    </source>
</evidence>
<keyword evidence="7" id="KW-0406">Ion transport</keyword>
<evidence type="ECO:0000256" key="10">
    <source>
        <dbReference type="ARBA" id="ARBA00023237"/>
    </source>
</evidence>
<dbReference type="Pfam" id="PF00593">
    <property type="entry name" value="TonB_dep_Rec_b-barrel"/>
    <property type="match status" value="1"/>
</dbReference>
<dbReference type="GO" id="GO:0006826">
    <property type="term" value="P:iron ion transport"/>
    <property type="evidence" value="ECO:0007669"/>
    <property type="project" value="UniProtKB-KW"/>
</dbReference>
<dbReference type="EMBL" id="VIKS01000008">
    <property type="protein sequence ID" value="TQV87408.1"/>
    <property type="molecule type" value="Genomic_DNA"/>
</dbReference>
<dbReference type="PROSITE" id="PS51257">
    <property type="entry name" value="PROKAR_LIPOPROTEIN"/>
    <property type="match status" value="1"/>
</dbReference>
<keyword evidence="2 11" id="KW-0813">Transport</keyword>
<dbReference type="OrthoDB" id="127311at2"/>
<dbReference type="InterPro" id="IPR039426">
    <property type="entry name" value="TonB-dep_rcpt-like"/>
</dbReference>
<dbReference type="PANTHER" id="PTHR32552">
    <property type="entry name" value="FERRICHROME IRON RECEPTOR-RELATED"/>
    <property type="match status" value="1"/>
</dbReference>
<evidence type="ECO:0000256" key="3">
    <source>
        <dbReference type="ARBA" id="ARBA00022452"/>
    </source>
</evidence>
<evidence type="ECO:0000256" key="1">
    <source>
        <dbReference type="ARBA" id="ARBA00004571"/>
    </source>
</evidence>
<keyword evidence="10 11" id="KW-0998">Cell outer membrane</keyword>
<evidence type="ECO:0000259" key="16">
    <source>
        <dbReference type="Pfam" id="PF07715"/>
    </source>
</evidence>
<dbReference type="InterPro" id="IPR000531">
    <property type="entry name" value="Beta-barrel_TonB"/>
</dbReference>
<keyword evidence="5 11" id="KW-0812">Transmembrane</keyword>
<organism evidence="17 18">
    <name type="scientific">Aliikangiella coralliicola</name>
    <dbReference type="NCBI Taxonomy" id="2592383"/>
    <lineage>
        <taxon>Bacteria</taxon>
        <taxon>Pseudomonadati</taxon>
        <taxon>Pseudomonadota</taxon>
        <taxon>Gammaproteobacteria</taxon>
        <taxon>Oceanospirillales</taxon>
        <taxon>Pleioneaceae</taxon>
        <taxon>Aliikangiella</taxon>
    </lineage>
</organism>
<gene>
    <name evidence="17" type="ORF">FLL46_13265</name>
</gene>
<keyword evidence="3 11" id="KW-1134">Transmembrane beta strand</keyword>
<dbReference type="InterPro" id="IPR012910">
    <property type="entry name" value="Plug_dom"/>
</dbReference>
<sequence>MKRGNSMKQVSPRFKLTLIATAISLACSNNVVADQQVEKNQAPQDSQSTTDSGSSSTSEQQQPDSPEQEEQRILVTANRRSQSIESVPYNISAIGGGDLKQIGISNLGELTQRIPGVSYTDKGARTGAFSTSIAMRGLSLEDGRVSGPLYTAPGVSTYVGETPLFSNIRFYDIDRVEILRGPQGTLYGSGSLGGTLRFIPNRPDLMGTDGEISYKLGQTDNGDGLNSELNLVYNLPISDTVALRANVGRSESAGWIDQPRAYQLDAQGIPVAADTTDALNSPSVFQRFEGTNDEESTYGRVSLLWEATSDVEVLLAYNSQKDDSGGNPSRAVDYLDLGEYESAALSREPYAGDTDLLSLDVEVDLGFATFTASASNYESEQELQSDQTGAYQAFDFYAASYGAMPRPYIADFATNNDSANILEMRLVSQDDGDFSWVVGAFYMEQDIEISNFQFFRGYADWADACAAAGRDDCGLGTTTGAFSLIFDPGTHPVADAAGLPVLKDQNFLSGSTAKFTDRAIFGELTWHVSDDWQITGGIRAFDQEFDNEQVNAAFFVDTASRSRQVSSEDDVLFKFNTSYQIGEDSMIYFTNSEGFRRGGANALPDSVTVFDDLGNATVVQTNPNLLSYAPDQVTNRELGLKGRIGDFRYSTALFDIEWDKVQLDSLVTPFLLNAVVNAGTAKSQGLEAELNTVFNDELEITFGYSYVDATLDKPDTFGLTEAAIDPATVRGQRLPGVPKHTASIDVSYLTEVGNWFVIYGVNGNYRSDSRSQLNPATSTTTEGFSMWNSYVSFENDNWAIRLFVNNLANEEGIINTPSLGPNGPRRNELISRPRTIGVNVQYVFE</sequence>
<dbReference type="Proteomes" id="UP000315439">
    <property type="component" value="Unassembled WGS sequence"/>
</dbReference>
<evidence type="ECO:0000256" key="12">
    <source>
        <dbReference type="RuleBase" id="RU003357"/>
    </source>
</evidence>
<keyword evidence="4" id="KW-0410">Iron transport</keyword>
<dbReference type="AlphaFoldDB" id="A0A545UD68"/>
<feature type="chain" id="PRO_5021891413" evidence="14">
    <location>
        <begin position="34"/>
        <end position="845"/>
    </location>
</feature>
<evidence type="ECO:0000313" key="17">
    <source>
        <dbReference type="EMBL" id="TQV87408.1"/>
    </source>
</evidence>
<feature type="domain" description="TonB-dependent receptor plug" evidence="16">
    <location>
        <begin position="84"/>
        <end position="195"/>
    </location>
</feature>
<proteinExistence type="inferred from homology"/>
<comment type="caution">
    <text evidence="17">The sequence shown here is derived from an EMBL/GenBank/DDBJ whole genome shotgun (WGS) entry which is preliminary data.</text>
</comment>
<keyword evidence="14" id="KW-0732">Signal</keyword>
<dbReference type="PANTHER" id="PTHR32552:SF81">
    <property type="entry name" value="TONB-DEPENDENT OUTER MEMBRANE RECEPTOR"/>
    <property type="match status" value="1"/>
</dbReference>
<evidence type="ECO:0000259" key="15">
    <source>
        <dbReference type="Pfam" id="PF00593"/>
    </source>
</evidence>
<evidence type="ECO:0000256" key="8">
    <source>
        <dbReference type="ARBA" id="ARBA00023077"/>
    </source>
</evidence>
<dbReference type="Gene3D" id="2.40.170.20">
    <property type="entry name" value="TonB-dependent receptor, beta-barrel domain"/>
    <property type="match status" value="1"/>
</dbReference>
<comment type="similarity">
    <text evidence="11 12">Belongs to the TonB-dependent receptor family.</text>
</comment>
<keyword evidence="17" id="KW-0675">Receptor</keyword>
<feature type="compositionally biased region" description="Low complexity" evidence="13">
    <location>
        <begin position="44"/>
        <end position="65"/>
    </location>
</feature>
<dbReference type="GO" id="GO:0009279">
    <property type="term" value="C:cell outer membrane"/>
    <property type="evidence" value="ECO:0007669"/>
    <property type="project" value="UniProtKB-SubCell"/>
</dbReference>
<keyword evidence="6" id="KW-0408">Iron</keyword>
<feature type="region of interest" description="Disordered" evidence="13">
    <location>
        <begin position="36"/>
        <end position="71"/>
    </location>
</feature>
<evidence type="ECO:0000313" key="18">
    <source>
        <dbReference type="Proteomes" id="UP000315439"/>
    </source>
</evidence>
<comment type="subcellular location">
    <subcellularLocation>
        <location evidence="1 11">Cell outer membrane</location>
        <topology evidence="1 11">Multi-pass membrane protein</topology>
    </subcellularLocation>
</comment>
<feature type="signal peptide" evidence="14">
    <location>
        <begin position="1"/>
        <end position="33"/>
    </location>
</feature>
<evidence type="ECO:0000256" key="2">
    <source>
        <dbReference type="ARBA" id="ARBA00022448"/>
    </source>
</evidence>
<keyword evidence="9 11" id="KW-0472">Membrane</keyword>
<evidence type="ECO:0000256" key="9">
    <source>
        <dbReference type="ARBA" id="ARBA00023136"/>
    </source>
</evidence>
<evidence type="ECO:0000256" key="13">
    <source>
        <dbReference type="SAM" id="MobiDB-lite"/>
    </source>
</evidence>
<dbReference type="SUPFAM" id="SSF56935">
    <property type="entry name" value="Porins"/>
    <property type="match status" value="1"/>
</dbReference>
<evidence type="ECO:0000256" key="6">
    <source>
        <dbReference type="ARBA" id="ARBA00023004"/>
    </source>
</evidence>
<evidence type="ECO:0000256" key="11">
    <source>
        <dbReference type="PROSITE-ProRule" id="PRU01360"/>
    </source>
</evidence>
<evidence type="ECO:0000256" key="5">
    <source>
        <dbReference type="ARBA" id="ARBA00022692"/>
    </source>
</evidence>
<evidence type="ECO:0000256" key="14">
    <source>
        <dbReference type="SAM" id="SignalP"/>
    </source>
</evidence>
<protein>
    <submittedName>
        <fullName evidence="17">TonB-dependent receptor</fullName>
    </submittedName>
</protein>
<evidence type="ECO:0000256" key="4">
    <source>
        <dbReference type="ARBA" id="ARBA00022496"/>
    </source>
</evidence>
<feature type="domain" description="TonB-dependent receptor-like beta-barrel" evidence="15">
    <location>
        <begin position="321"/>
        <end position="807"/>
    </location>
</feature>
<dbReference type="PROSITE" id="PS52016">
    <property type="entry name" value="TONB_DEPENDENT_REC_3"/>
    <property type="match status" value="1"/>
</dbReference>
<keyword evidence="8 12" id="KW-0798">TonB box</keyword>
<dbReference type="InterPro" id="IPR036942">
    <property type="entry name" value="Beta-barrel_TonB_sf"/>
</dbReference>
<dbReference type="RefSeq" id="WP_142894118.1">
    <property type="nucleotide sequence ID" value="NZ_ML660164.1"/>
</dbReference>
<name>A0A545UD68_9GAMM</name>
<accession>A0A545UD68</accession>
<keyword evidence="18" id="KW-1185">Reference proteome</keyword>
<reference evidence="17 18" key="1">
    <citation type="submission" date="2019-07" db="EMBL/GenBank/DDBJ databases">
        <title>Draft genome for Aliikangiella sp. M105.</title>
        <authorList>
            <person name="Wang G."/>
        </authorList>
    </citation>
    <scope>NUCLEOTIDE SEQUENCE [LARGE SCALE GENOMIC DNA]</scope>
    <source>
        <strain evidence="17 18">M105</strain>
    </source>
</reference>